<dbReference type="PANTHER" id="PTHR42038:SF2">
    <property type="entry name" value="TERPENE CYCLASE AUSL"/>
    <property type="match status" value="1"/>
</dbReference>
<keyword evidence="2 5" id="KW-0812">Transmembrane</keyword>
<sequence>MDKSTVITLLILATLGISWTIVYLLIIYRSFKDKMCGMPAIVLAFNMFWEFLYSFVFLNQGQEIQIWVNRVWFFFDVVIFTSFILYGARAWQETNRRFFIPFVLFTLISAFSFLYLMQLDFGEKAITYSAFLINVFMSASFIDLLLKQQDLRGQSFGIAFLKMTGTLAATIVLFQRYSYFLQLLGVLCFVLDMIYIVMIVDRYKKLNLHLITRRLKN</sequence>
<evidence type="ECO:0000256" key="2">
    <source>
        <dbReference type="ARBA" id="ARBA00022692"/>
    </source>
</evidence>
<evidence type="ECO:0000256" key="5">
    <source>
        <dbReference type="SAM" id="Phobius"/>
    </source>
</evidence>
<name>A0A7G5XM49_9BACT</name>
<dbReference type="Pfam" id="PF25129">
    <property type="entry name" value="Pyr4-TMTC"/>
    <property type="match status" value="1"/>
</dbReference>
<proteinExistence type="predicted"/>
<feature type="transmembrane region" description="Helical" evidence="5">
    <location>
        <begin position="6"/>
        <end position="28"/>
    </location>
</feature>
<feature type="transmembrane region" description="Helical" evidence="5">
    <location>
        <begin position="180"/>
        <end position="200"/>
    </location>
</feature>
<feature type="transmembrane region" description="Helical" evidence="5">
    <location>
        <begin position="64"/>
        <end position="86"/>
    </location>
</feature>
<evidence type="ECO:0000256" key="3">
    <source>
        <dbReference type="ARBA" id="ARBA00022989"/>
    </source>
</evidence>
<keyword evidence="7" id="KW-1185">Reference proteome</keyword>
<dbReference type="EMBL" id="CP060007">
    <property type="protein sequence ID" value="QNA46552.1"/>
    <property type="molecule type" value="Genomic_DNA"/>
</dbReference>
<evidence type="ECO:0000313" key="6">
    <source>
        <dbReference type="EMBL" id="QNA46552.1"/>
    </source>
</evidence>
<keyword evidence="4 5" id="KW-0472">Membrane</keyword>
<evidence type="ECO:0000256" key="4">
    <source>
        <dbReference type="ARBA" id="ARBA00023136"/>
    </source>
</evidence>
<dbReference type="AlphaFoldDB" id="A0A7G5XM49"/>
<dbReference type="KEGG" id="lacs:H4075_10385"/>
<feature type="transmembrane region" description="Helical" evidence="5">
    <location>
        <begin position="40"/>
        <end position="58"/>
    </location>
</feature>
<evidence type="ECO:0000256" key="1">
    <source>
        <dbReference type="ARBA" id="ARBA00004141"/>
    </source>
</evidence>
<keyword evidence="3 5" id="KW-1133">Transmembrane helix</keyword>
<dbReference type="PANTHER" id="PTHR42038">
    <property type="match status" value="1"/>
</dbReference>
<feature type="transmembrane region" description="Helical" evidence="5">
    <location>
        <begin position="98"/>
        <end position="119"/>
    </location>
</feature>
<protein>
    <submittedName>
        <fullName evidence="6">Uncharacterized protein</fullName>
    </submittedName>
</protein>
<reference evidence="7" key="1">
    <citation type="submission" date="2020-08" db="EMBL/GenBank/DDBJ databases">
        <title>Lacibacter sp. S13-6-6 genome sequencing.</title>
        <authorList>
            <person name="Jin L."/>
        </authorList>
    </citation>
    <scope>NUCLEOTIDE SEQUENCE [LARGE SCALE GENOMIC DNA]</scope>
    <source>
        <strain evidence="7">S13-6-6</strain>
    </source>
</reference>
<feature type="transmembrane region" description="Helical" evidence="5">
    <location>
        <begin position="125"/>
        <end position="146"/>
    </location>
</feature>
<dbReference type="Proteomes" id="UP000515344">
    <property type="component" value="Chromosome"/>
</dbReference>
<dbReference type="RefSeq" id="WP_182806444.1">
    <property type="nucleotide sequence ID" value="NZ_CP060007.1"/>
</dbReference>
<comment type="subcellular location">
    <subcellularLocation>
        <location evidence="1">Membrane</location>
        <topology evidence="1">Multi-pass membrane protein</topology>
    </subcellularLocation>
</comment>
<gene>
    <name evidence="6" type="ORF">H4075_10385</name>
</gene>
<accession>A0A7G5XM49</accession>
<organism evidence="6 7">
    <name type="scientific">Lacibacter sediminis</name>
    <dbReference type="NCBI Taxonomy" id="2760713"/>
    <lineage>
        <taxon>Bacteria</taxon>
        <taxon>Pseudomonadati</taxon>
        <taxon>Bacteroidota</taxon>
        <taxon>Chitinophagia</taxon>
        <taxon>Chitinophagales</taxon>
        <taxon>Chitinophagaceae</taxon>
        <taxon>Lacibacter</taxon>
    </lineage>
</organism>
<dbReference type="GO" id="GO:0016020">
    <property type="term" value="C:membrane"/>
    <property type="evidence" value="ECO:0007669"/>
    <property type="project" value="UniProtKB-SubCell"/>
</dbReference>
<feature type="transmembrane region" description="Helical" evidence="5">
    <location>
        <begin position="158"/>
        <end position="174"/>
    </location>
</feature>
<dbReference type="GO" id="GO:0016829">
    <property type="term" value="F:lyase activity"/>
    <property type="evidence" value="ECO:0007669"/>
    <property type="project" value="InterPro"/>
</dbReference>
<dbReference type="InterPro" id="IPR039020">
    <property type="entry name" value="PaxB-like"/>
</dbReference>
<evidence type="ECO:0000313" key="7">
    <source>
        <dbReference type="Proteomes" id="UP000515344"/>
    </source>
</evidence>